<accession>A0A6A0AG71</accession>
<proteinExistence type="predicted"/>
<keyword evidence="3" id="KW-1185">Reference proteome</keyword>
<reference evidence="2 3" key="1">
    <citation type="submission" date="2020-02" db="EMBL/GenBank/DDBJ databases">
        <title>Draft genome sequence of Haematococcus lacustris strain NIES-144.</title>
        <authorList>
            <person name="Morimoto D."/>
            <person name="Nakagawa S."/>
            <person name="Yoshida T."/>
            <person name="Sawayama S."/>
        </authorList>
    </citation>
    <scope>NUCLEOTIDE SEQUENCE [LARGE SCALE GENOMIC DNA]</scope>
    <source>
        <strain evidence="2 3">NIES-144</strain>
    </source>
</reference>
<organism evidence="2 3">
    <name type="scientific">Haematococcus lacustris</name>
    <name type="common">Green alga</name>
    <name type="synonym">Haematococcus pluvialis</name>
    <dbReference type="NCBI Taxonomy" id="44745"/>
    <lineage>
        <taxon>Eukaryota</taxon>
        <taxon>Viridiplantae</taxon>
        <taxon>Chlorophyta</taxon>
        <taxon>core chlorophytes</taxon>
        <taxon>Chlorophyceae</taxon>
        <taxon>CS clade</taxon>
        <taxon>Chlamydomonadales</taxon>
        <taxon>Haematococcaceae</taxon>
        <taxon>Haematococcus</taxon>
    </lineage>
</organism>
<feature type="non-terminal residue" evidence="2">
    <location>
        <position position="340"/>
    </location>
</feature>
<dbReference type="AlphaFoldDB" id="A0A6A0AG71"/>
<dbReference type="Proteomes" id="UP000485058">
    <property type="component" value="Unassembled WGS sequence"/>
</dbReference>
<comment type="caution">
    <text evidence="2">The sequence shown here is derived from an EMBL/GenBank/DDBJ whole genome shotgun (WGS) entry which is preliminary data.</text>
</comment>
<sequence length="340" mass="35258">MCAGGCASNPLPSPPPCCLPSPLPDTSPSRPPAALLPPLLHSSLPHKDAARCALSPPLPAPPASSADAPSPLIPAWLGGLGGAAAREAAQPVQGPRAAWLAGIGYQARPVRQRVRGGGLTLPLLPDRGELGQGPAPPTVVPACLPCLVHPGAVPTCCRCLLVLVPPGTHRQPDHQGALALLPSTGGKQTQGTGHRVQTFKAMWQFGKGYGRWGLMVGSVFTHIYQDVVWEGWQQAAPDAGGEATRSPAIPLQCNAGSRSQFQGPSGGGSLRPRGGACLHHRTSCPVCLPPLHSSGIGDFWINGASNIGNERVFHHYAAPLNAIPLAQHFMRWARLAVDAA</sequence>
<evidence type="ECO:0000256" key="1">
    <source>
        <dbReference type="SAM" id="MobiDB-lite"/>
    </source>
</evidence>
<feature type="region of interest" description="Disordered" evidence="1">
    <location>
        <begin position="1"/>
        <end position="40"/>
    </location>
</feature>
<feature type="non-terminal residue" evidence="2">
    <location>
        <position position="1"/>
    </location>
</feature>
<gene>
    <name evidence="2" type="ORF">HaLaN_31074</name>
</gene>
<protein>
    <submittedName>
        <fullName evidence="2">Uncharacterized protein</fullName>
    </submittedName>
</protein>
<feature type="compositionally biased region" description="Pro residues" evidence="1">
    <location>
        <begin position="11"/>
        <end position="35"/>
    </location>
</feature>
<feature type="compositionally biased region" description="Low complexity" evidence="1">
    <location>
        <begin position="1"/>
        <end position="10"/>
    </location>
</feature>
<evidence type="ECO:0000313" key="3">
    <source>
        <dbReference type="Proteomes" id="UP000485058"/>
    </source>
</evidence>
<name>A0A6A0AG71_HAELA</name>
<dbReference type="EMBL" id="BLLF01006090">
    <property type="protein sequence ID" value="GFH31940.1"/>
    <property type="molecule type" value="Genomic_DNA"/>
</dbReference>
<evidence type="ECO:0000313" key="2">
    <source>
        <dbReference type="EMBL" id="GFH31940.1"/>
    </source>
</evidence>